<reference evidence="4 5" key="1">
    <citation type="journal article" date="2014" name="Int. J. Syst. Evol. Microbiol.">
        <title>Complete genome sequence of Corynebacterium casei LMG S-19264T (=DSM 44701T), isolated from a smear-ripened cheese.</title>
        <authorList>
            <consortium name="US DOE Joint Genome Institute (JGI-PGF)"/>
            <person name="Walter F."/>
            <person name="Albersmeier A."/>
            <person name="Kalinowski J."/>
            <person name="Ruckert C."/>
        </authorList>
    </citation>
    <scope>NUCLEOTIDE SEQUENCE [LARGE SCALE GENOMIC DNA]</scope>
    <source>
        <strain evidence="4 5">KCTC 12285</strain>
    </source>
</reference>
<dbReference type="EMBL" id="BMWS01000008">
    <property type="protein sequence ID" value="GGX15272.1"/>
    <property type="molecule type" value="Genomic_DNA"/>
</dbReference>
<dbReference type="PANTHER" id="PTHR42991">
    <property type="entry name" value="ALDEHYDE DEHYDROGENASE"/>
    <property type="match status" value="1"/>
</dbReference>
<dbReference type="Pfam" id="PF00171">
    <property type="entry name" value="Aldedh"/>
    <property type="match status" value="1"/>
</dbReference>
<dbReference type="AlphaFoldDB" id="A0A918N3X5"/>
<evidence type="ECO:0000313" key="5">
    <source>
        <dbReference type="Proteomes" id="UP000601108"/>
    </source>
</evidence>
<comment type="similarity">
    <text evidence="1">Belongs to the aldehyde dehydrogenase family.</text>
</comment>
<evidence type="ECO:0000259" key="3">
    <source>
        <dbReference type="Pfam" id="PF00171"/>
    </source>
</evidence>
<dbReference type="InterPro" id="IPR051020">
    <property type="entry name" value="ALDH-related_metabolic_enz"/>
</dbReference>
<dbReference type="Gene3D" id="3.40.309.10">
    <property type="entry name" value="Aldehyde Dehydrogenase, Chain A, domain 2"/>
    <property type="match status" value="1"/>
</dbReference>
<keyword evidence="5" id="KW-1185">Reference proteome</keyword>
<comment type="caution">
    <text evidence="4">The sequence shown here is derived from an EMBL/GenBank/DDBJ whole genome shotgun (WGS) entry which is preliminary data.</text>
</comment>
<dbReference type="InterPro" id="IPR015590">
    <property type="entry name" value="Aldehyde_DH_dom"/>
</dbReference>
<dbReference type="SUPFAM" id="SSF53720">
    <property type="entry name" value="ALDH-like"/>
    <property type="match status" value="1"/>
</dbReference>
<organism evidence="4 5">
    <name type="scientific">Aquimarina muelleri</name>
    <dbReference type="NCBI Taxonomy" id="279356"/>
    <lineage>
        <taxon>Bacteria</taxon>
        <taxon>Pseudomonadati</taxon>
        <taxon>Bacteroidota</taxon>
        <taxon>Flavobacteriia</taxon>
        <taxon>Flavobacteriales</taxon>
        <taxon>Flavobacteriaceae</taxon>
        <taxon>Aquimarina</taxon>
    </lineage>
</organism>
<dbReference type="GO" id="GO:0008911">
    <property type="term" value="F:lactaldehyde dehydrogenase (NAD+) activity"/>
    <property type="evidence" value="ECO:0007669"/>
    <property type="project" value="TreeGrafter"/>
</dbReference>
<dbReference type="PANTHER" id="PTHR42991:SF1">
    <property type="entry name" value="ALDEHYDE DEHYDROGENASE"/>
    <property type="match status" value="1"/>
</dbReference>
<dbReference type="RefSeq" id="WP_229809251.1">
    <property type="nucleotide sequence ID" value="NZ_BMWS01000008.1"/>
</dbReference>
<proteinExistence type="inferred from homology"/>
<dbReference type="InterPro" id="IPR016161">
    <property type="entry name" value="Ald_DH/histidinol_DH"/>
</dbReference>
<evidence type="ECO:0000256" key="2">
    <source>
        <dbReference type="ARBA" id="ARBA00023002"/>
    </source>
</evidence>
<gene>
    <name evidence="4" type="ORF">GCM10007384_16190</name>
</gene>
<sequence>MIETLDKIDTMKILIGEKWVESAMKMPVLNPYSGKEIYTISCADRNNVEEALKSAEKGKIISKNLSPYQRSEIIAKVVLLLKERKEEFSKVIVSEGVKTKTEADKEVERCINTLTLCSEEAKRLTGETVPFGAFAGGASRAGYYVHDPIGAITAITPFNDPLNLVAHKLGPAIASGNAIILKPSDYTPVSAIKLGELFLEAGLPFHILNIITGPASNYGDILITDPRVNMISFTGGTKSGEEIIKAAGIKKVAMELGSSSPVIVMEDVDVDAVSKNCIGGMTWAAGQNCVGVKRMYVHKSIYKSFKEKIIAYANAINIGDPEDPETEMGSIITNEAINTIDNSVKELKQAGYKILCGGKRIGNTYQPTILEGNFDHSLNGKQEIFGPVATLSKISSLDQAISASNDSVYGLHAGIFTNSIEVAFKAINELQCGGVMVNDSSDYRIDMMPFGGIKQSGIGREGVKSAIREMTTTKIACFNL</sequence>
<name>A0A918N3X5_9FLAO</name>
<evidence type="ECO:0000313" key="4">
    <source>
        <dbReference type="EMBL" id="GGX15272.1"/>
    </source>
</evidence>
<evidence type="ECO:0000256" key="1">
    <source>
        <dbReference type="ARBA" id="ARBA00009986"/>
    </source>
</evidence>
<dbReference type="InterPro" id="IPR016162">
    <property type="entry name" value="Ald_DH_N"/>
</dbReference>
<accession>A0A918N3X5</accession>
<feature type="domain" description="Aldehyde dehydrogenase" evidence="3">
    <location>
        <begin position="19"/>
        <end position="474"/>
    </location>
</feature>
<keyword evidence="2" id="KW-0560">Oxidoreductase</keyword>
<dbReference type="InterPro" id="IPR016163">
    <property type="entry name" value="Ald_DH_C"/>
</dbReference>
<dbReference type="Gene3D" id="3.40.605.10">
    <property type="entry name" value="Aldehyde Dehydrogenase, Chain A, domain 1"/>
    <property type="match status" value="1"/>
</dbReference>
<dbReference type="Proteomes" id="UP000601108">
    <property type="component" value="Unassembled WGS sequence"/>
</dbReference>
<protein>
    <submittedName>
        <fullName evidence="4">Aldehyde dehydrogenase</fullName>
    </submittedName>
</protein>